<name>A0A8S3YKI8_9EUPU</name>
<reference evidence="7" key="1">
    <citation type="submission" date="2021-04" db="EMBL/GenBank/DDBJ databases">
        <authorList>
            <consortium name="Molecular Ecology Group"/>
        </authorList>
    </citation>
    <scope>NUCLEOTIDE SEQUENCE</scope>
</reference>
<evidence type="ECO:0000256" key="5">
    <source>
        <dbReference type="SAM" id="MobiDB-lite"/>
    </source>
</evidence>
<evidence type="ECO:0000259" key="6">
    <source>
        <dbReference type="Pfam" id="PF03045"/>
    </source>
</evidence>
<sequence>METLLNARQVAKTRTPAQDSRRNRHINAVTMQDSDESVKVESPGQSFCYEVCTLTTSTASKYNSNHKNWFNKSVMLFYILLAFLSLSLHEVTAEERCTNRPAILTVRYKNCIPRIALVPVCLGACRSYTMTDIEAPSILQRSCTCCKPIDYTNSIITVRCPRPAGKIGYINTIIRVKLPRTCMCRPCSPLPEIIPSEFIED</sequence>
<dbReference type="PANTHER" id="PTHR15283:SF4">
    <property type="entry name" value="BURSICON"/>
    <property type="match status" value="1"/>
</dbReference>
<evidence type="ECO:0000256" key="4">
    <source>
        <dbReference type="ARBA" id="ARBA00023157"/>
    </source>
</evidence>
<dbReference type="GO" id="GO:0036122">
    <property type="term" value="F:BMP binding"/>
    <property type="evidence" value="ECO:0007669"/>
    <property type="project" value="TreeGrafter"/>
</dbReference>
<protein>
    <recommendedName>
        <fullName evidence="6">DAN domain-containing protein</fullName>
    </recommendedName>
</protein>
<evidence type="ECO:0000313" key="8">
    <source>
        <dbReference type="Proteomes" id="UP000678393"/>
    </source>
</evidence>
<comment type="subcellular location">
    <subcellularLocation>
        <location evidence="1">Secreted</location>
    </subcellularLocation>
</comment>
<dbReference type="GO" id="GO:0009887">
    <property type="term" value="P:animal organ morphogenesis"/>
    <property type="evidence" value="ECO:0007669"/>
    <property type="project" value="TreeGrafter"/>
</dbReference>
<dbReference type="Pfam" id="PF03045">
    <property type="entry name" value="DAN"/>
    <property type="match status" value="1"/>
</dbReference>
<keyword evidence="8" id="KW-1185">Reference proteome</keyword>
<dbReference type="EMBL" id="CAJHNH020000430">
    <property type="protein sequence ID" value="CAG5117623.1"/>
    <property type="molecule type" value="Genomic_DNA"/>
</dbReference>
<dbReference type="Proteomes" id="UP000678393">
    <property type="component" value="Unassembled WGS sequence"/>
</dbReference>
<comment type="caution">
    <text evidence="7">The sequence shown here is derived from an EMBL/GenBank/DDBJ whole genome shotgun (WGS) entry which is preliminary data.</text>
</comment>
<keyword evidence="3" id="KW-0732">Signal</keyword>
<accession>A0A8S3YKI8</accession>
<dbReference type="InterPro" id="IPR029034">
    <property type="entry name" value="Cystine-knot_cytokine"/>
</dbReference>
<dbReference type="AlphaFoldDB" id="A0A8S3YKI8"/>
<dbReference type="PANTHER" id="PTHR15283">
    <property type="entry name" value="GREMLIN 1"/>
    <property type="match status" value="1"/>
</dbReference>
<gene>
    <name evidence="7" type="ORF">CUNI_LOCUS3181</name>
</gene>
<dbReference type="OrthoDB" id="10061784at2759"/>
<keyword evidence="2" id="KW-0964">Secreted</keyword>
<dbReference type="GO" id="GO:0048018">
    <property type="term" value="F:receptor ligand activity"/>
    <property type="evidence" value="ECO:0007669"/>
    <property type="project" value="TreeGrafter"/>
</dbReference>
<evidence type="ECO:0000256" key="3">
    <source>
        <dbReference type="ARBA" id="ARBA00022729"/>
    </source>
</evidence>
<feature type="region of interest" description="Disordered" evidence="5">
    <location>
        <begin position="1"/>
        <end position="23"/>
    </location>
</feature>
<dbReference type="InterPro" id="IPR004133">
    <property type="entry name" value="DAN_dom"/>
</dbReference>
<proteinExistence type="predicted"/>
<dbReference type="Gene3D" id="2.10.90.10">
    <property type="entry name" value="Cystine-knot cytokines"/>
    <property type="match status" value="1"/>
</dbReference>
<dbReference type="GO" id="GO:0038098">
    <property type="term" value="P:sequestering of BMP from receptor via BMP binding"/>
    <property type="evidence" value="ECO:0007669"/>
    <property type="project" value="TreeGrafter"/>
</dbReference>
<evidence type="ECO:0000313" key="7">
    <source>
        <dbReference type="EMBL" id="CAG5117623.1"/>
    </source>
</evidence>
<organism evidence="7 8">
    <name type="scientific">Candidula unifasciata</name>
    <dbReference type="NCBI Taxonomy" id="100452"/>
    <lineage>
        <taxon>Eukaryota</taxon>
        <taxon>Metazoa</taxon>
        <taxon>Spiralia</taxon>
        <taxon>Lophotrochozoa</taxon>
        <taxon>Mollusca</taxon>
        <taxon>Gastropoda</taxon>
        <taxon>Heterobranchia</taxon>
        <taxon>Euthyneura</taxon>
        <taxon>Panpulmonata</taxon>
        <taxon>Eupulmonata</taxon>
        <taxon>Stylommatophora</taxon>
        <taxon>Helicina</taxon>
        <taxon>Helicoidea</taxon>
        <taxon>Geomitridae</taxon>
        <taxon>Candidula</taxon>
    </lineage>
</organism>
<keyword evidence="4" id="KW-1015">Disulfide bond</keyword>
<feature type="domain" description="DAN" evidence="6">
    <location>
        <begin position="91"/>
        <end position="166"/>
    </location>
</feature>
<evidence type="ECO:0000256" key="2">
    <source>
        <dbReference type="ARBA" id="ARBA00022525"/>
    </source>
</evidence>
<evidence type="ECO:0000256" key="1">
    <source>
        <dbReference type="ARBA" id="ARBA00004613"/>
    </source>
</evidence>
<dbReference type="GO" id="GO:0005615">
    <property type="term" value="C:extracellular space"/>
    <property type="evidence" value="ECO:0007669"/>
    <property type="project" value="TreeGrafter"/>
</dbReference>